<gene>
    <name evidence="1" type="primary">comX</name>
    <name evidence="1" type="ORF">STRMA_1843</name>
</gene>
<dbReference type="STRING" id="764298.STRMA_1843"/>
<dbReference type="InterPro" id="IPR013325">
    <property type="entry name" value="RNA_pol_sigma_r2"/>
</dbReference>
<dbReference type="GO" id="GO:0003700">
    <property type="term" value="F:DNA-binding transcription factor activity"/>
    <property type="evidence" value="ECO:0007669"/>
    <property type="project" value="InterPro"/>
</dbReference>
<organism evidence="1 2">
    <name type="scientific">Streptococcus macacae NCTC 11558</name>
    <dbReference type="NCBI Taxonomy" id="764298"/>
    <lineage>
        <taxon>Bacteria</taxon>
        <taxon>Bacillati</taxon>
        <taxon>Bacillota</taxon>
        <taxon>Bacilli</taxon>
        <taxon>Lactobacillales</taxon>
        <taxon>Streptococcaceae</taxon>
        <taxon>Streptococcus</taxon>
    </lineage>
</organism>
<dbReference type="SUPFAM" id="SSF88946">
    <property type="entry name" value="Sigma2 domain of RNA polymerase sigma factors"/>
    <property type="match status" value="1"/>
</dbReference>
<keyword evidence="2" id="KW-1185">Reference proteome</keyword>
<reference evidence="1 2" key="1">
    <citation type="journal article" date="2014" name="Int. J. Syst. Evol. Microbiol.">
        <title>Phylogenomics and the dynamic genome evolution of the genus Streptococcus.</title>
        <authorList>
            <consortium name="The Broad Institute Genome Sequencing Platform"/>
            <person name="Richards V.P."/>
            <person name="Palmer S.R."/>
            <person name="Pavinski Bitar P.D."/>
            <person name="Qin X."/>
            <person name="Weinstock G.M."/>
            <person name="Highlander S.K."/>
            <person name="Town C.D."/>
            <person name="Burne R.A."/>
            <person name="Stanhope M.J."/>
        </authorList>
    </citation>
    <scope>NUCLEOTIDE SEQUENCE [LARGE SCALE GENOMIC DNA]</scope>
    <source>
        <strain evidence="1 2">NCTC 11558</strain>
    </source>
</reference>
<dbReference type="eggNOG" id="COG1595">
    <property type="taxonomic scope" value="Bacteria"/>
</dbReference>
<dbReference type="GO" id="GO:0006352">
    <property type="term" value="P:DNA-templated transcription initiation"/>
    <property type="evidence" value="ECO:0007669"/>
    <property type="project" value="InterPro"/>
</dbReference>
<name>G5JW97_9STRE</name>
<dbReference type="OrthoDB" id="1767844at2"/>
<sequence>MNEDFEDIFEKVKPIVLKIKRHYFIKLWTHDDWYQEGMLILYKLLKERPEVVADDTKLFIYFKTKFSNHIKDVLRKQESKKRRFNKMPYEEVGDIAHCLSDKGMLLDEYVMFHECLDQFKKSLDDSEQEKFERLIAGEKFAGRQALLKKLRISLNDFKEE</sequence>
<accession>G5JW97</accession>
<dbReference type="Proteomes" id="UP000003573">
    <property type="component" value="Unassembled WGS sequence"/>
</dbReference>
<dbReference type="EMBL" id="AEUW02000001">
    <property type="protein sequence ID" value="EHJ53316.1"/>
    <property type="molecule type" value="Genomic_DNA"/>
</dbReference>
<evidence type="ECO:0000313" key="1">
    <source>
        <dbReference type="EMBL" id="EHJ53316.1"/>
    </source>
</evidence>
<comment type="caution">
    <text evidence="1">The sequence shown here is derived from an EMBL/GenBank/DDBJ whole genome shotgun (WGS) entry which is preliminary data.</text>
</comment>
<protein>
    <submittedName>
        <fullName evidence="1">Competence-specific sigma factor ComX</fullName>
    </submittedName>
</protein>
<evidence type="ECO:0000313" key="2">
    <source>
        <dbReference type="Proteomes" id="UP000003573"/>
    </source>
</evidence>
<proteinExistence type="predicted"/>
<dbReference type="AlphaFoldDB" id="G5JW97"/>
<dbReference type="RefSeq" id="WP_003082354.1">
    <property type="nucleotide sequence ID" value="NZ_AEUW02000001.1"/>
</dbReference>